<evidence type="ECO:0000313" key="1">
    <source>
        <dbReference type="EMBL" id="MFC4727121.1"/>
    </source>
</evidence>
<name>A0ABV9NIU7_9GAMM</name>
<evidence type="ECO:0008006" key="3">
    <source>
        <dbReference type="Google" id="ProtNLM"/>
    </source>
</evidence>
<dbReference type="Proteomes" id="UP001595892">
    <property type="component" value="Unassembled WGS sequence"/>
</dbReference>
<protein>
    <recommendedName>
        <fullName evidence="3">DUF2795 domain-containing protein</fullName>
    </recommendedName>
</protein>
<reference evidence="2" key="1">
    <citation type="journal article" date="2019" name="Int. J. Syst. Evol. Microbiol.">
        <title>The Global Catalogue of Microorganisms (GCM) 10K type strain sequencing project: providing services to taxonomists for standard genome sequencing and annotation.</title>
        <authorList>
            <consortium name="The Broad Institute Genomics Platform"/>
            <consortium name="The Broad Institute Genome Sequencing Center for Infectious Disease"/>
            <person name="Wu L."/>
            <person name="Ma J."/>
        </authorList>
    </citation>
    <scope>NUCLEOTIDE SEQUENCE [LARGE SCALE GENOMIC DNA]</scope>
    <source>
        <strain evidence="2">CGMCC 1.13574</strain>
    </source>
</reference>
<organism evidence="1 2">
    <name type="scientific">Coralloluteibacterium thermophilum</name>
    <dbReference type="NCBI Taxonomy" id="2707049"/>
    <lineage>
        <taxon>Bacteria</taxon>
        <taxon>Pseudomonadati</taxon>
        <taxon>Pseudomonadota</taxon>
        <taxon>Gammaproteobacteria</taxon>
        <taxon>Lysobacterales</taxon>
        <taxon>Lysobacteraceae</taxon>
        <taxon>Coralloluteibacterium</taxon>
    </lineage>
</organism>
<dbReference type="EMBL" id="JBHSGG010000003">
    <property type="protein sequence ID" value="MFC4727121.1"/>
    <property type="molecule type" value="Genomic_DNA"/>
</dbReference>
<sequence length="76" mass="8425">MNHYPESMRGELDHAAMIRSVLAANESIQAEARSVYGDQLTDDQCVDRVIAARWPDSSERDAYALAAAHYEVEVSA</sequence>
<keyword evidence="2" id="KW-1185">Reference proteome</keyword>
<gene>
    <name evidence="1" type="ORF">ACFO3Q_02925</name>
</gene>
<comment type="caution">
    <text evidence="1">The sequence shown here is derived from an EMBL/GenBank/DDBJ whole genome shotgun (WGS) entry which is preliminary data.</text>
</comment>
<accession>A0ABV9NIU7</accession>
<dbReference type="RefSeq" id="WP_377003124.1">
    <property type="nucleotide sequence ID" value="NZ_JBHSGG010000003.1"/>
</dbReference>
<proteinExistence type="predicted"/>
<evidence type="ECO:0000313" key="2">
    <source>
        <dbReference type="Proteomes" id="UP001595892"/>
    </source>
</evidence>